<dbReference type="PANTHER" id="PTHR35910">
    <property type="entry name" value="2EXR DOMAIN-CONTAINING PROTEIN"/>
    <property type="match status" value="1"/>
</dbReference>
<dbReference type="InterPro" id="IPR045518">
    <property type="entry name" value="2EXR"/>
</dbReference>
<dbReference type="eggNOG" id="ENOG502QZKU">
    <property type="taxonomic scope" value="Eukaryota"/>
</dbReference>
<dbReference type="GeneID" id="25794682"/>
<dbReference type="OrthoDB" id="3596450at2759"/>
<dbReference type="HOGENOM" id="CLU_066482_0_0_1"/>
<dbReference type="OMA" id="WSACCES"/>
<keyword evidence="3" id="KW-1185">Reference proteome</keyword>
<protein>
    <recommendedName>
        <fullName evidence="1">2EXR domain-containing protein</fullName>
    </recommendedName>
</protein>
<feature type="domain" description="2EXR" evidence="1">
    <location>
        <begin position="5"/>
        <end position="116"/>
    </location>
</feature>
<dbReference type="PANTHER" id="PTHR35910:SF1">
    <property type="entry name" value="2EXR DOMAIN-CONTAINING PROTEIN"/>
    <property type="match status" value="1"/>
</dbReference>
<dbReference type="RefSeq" id="XP_013952513.1">
    <property type="nucleotide sequence ID" value="XM_014097038.1"/>
</dbReference>
<reference evidence="2 3" key="1">
    <citation type="journal article" date="2011" name="Genome Biol.">
        <title>Comparative genome sequence analysis underscores mycoparasitism as the ancestral life style of Trichoderma.</title>
        <authorList>
            <person name="Kubicek C.P."/>
            <person name="Herrera-Estrella A."/>
            <person name="Seidl-Seiboth V."/>
            <person name="Martinez D.A."/>
            <person name="Druzhinina I.S."/>
            <person name="Thon M."/>
            <person name="Zeilinger S."/>
            <person name="Casas-Flores S."/>
            <person name="Horwitz B.A."/>
            <person name="Mukherjee P.K."/>
            <person name="Mukherjee M."/>
            <person name="Kredics L."/>
            <person name="Alcaraz L.D."/>
            <person name="Aerts A."/>
            <person name="Antal Z."/>
            <person name="Atanasova L."/>
            <person name="Cervantes-Badillo M.G."/>
            <person name="Challacombe J."/>
            <person name="Chertkov O."/>
            <person name="McCluskey K."/>
            <person name="Coulpier F."/>
            <person name="Deshpande N."/>
            <person name="von Doehren H."/>
            <person name="Ebbole D.J."/>
            <person name="Esquivel-Naranjo E.U."/>
            <person name="Fekete E."/>
            <person name="Flipphi M."/>
            <person name="Glaser F."/>
            <person name="Gomez-Rodriguez E.Y."/>
            <person name="Gruber S."/>
            <person name="Han C."/>
            <person name="Henrissat B."/>
            <person name="Hermosa R."/>
            <person name="Hernandez-Onate M."/>
            <person name="Karaffa L."/>
            <person name="Kosti I."/>
            <person name="Le Crom S."/>
            <person name="Lindquist E."/>
            <person name="Lucas S."/>
            <person name="Luebeck M."/>
            <person name="Luebeck P.S."/>
            <person name="Margeot A."/>
            <person name="Metz B."/>
            <person name="Misra M."/>
            <person name="Nevalainen H."/>
            <person name="Omann M."/>
            <person name="Packer N."/>
            <person name="Perrone G."/>
            <person name="Uresti-Rivera E.E."/>
            <person name="Salamov A."/>
            <person name="Schmoll M."/>
            <person name="Seiboth B."/>
            <person name="Shapiro H."/>
            <person name="Sukno S."/>
            <person name="Tamayo-Ramos J.A."/>
            <person name="Tisch D."/>
            <person name="Wiest A."/>
            <person name="Wilkinson H.H."/>
            <person name="Zhang M."/>
            <person name="Coutinho P.M."/>
            <person name="Kenerley C.M."/>
            <person name="Monte E."/>
            <person name="Baker S.E."/>
            <person name="Grigoriev I.V."/>
        </authorList>
    </citation>
    <scope>NUCLEOTIDE SEQUENCE [LARGE SCALE GENOMIC DNA]</scope>
    <source>
        <strain evidence="3">Gv29-8 / FGSC 10586</strain>
    </source>
</reference>
<evidence type="ECO:0000313" key="2">
    <source>
        <dbReference type="EMBL" id="EHK18311.1"/>
    </source>
</evidence>
<name>G9N3Y2_HYPVG</name>
<accession>G9N3Y2</accession>
<evidence type="ECO:0000313" key="3">
    <source>
        <dbReference type="Proteomes" id="UP000007115"/>
    </source>
</evidence>
<dbReference type="InParanoid" id="G9N3Y2"/>
<comment type="caution">
    <text evidence="2">The sequence shown here is derived from an EMBL/GenBank/DDBJ whole genome shotgun (WGS) entry which is preliminary data.</text>
</comment>
<dbReference type="AlphaFoldDB" id="G9N3Y2"/>
<dbReference type="Pfam" id="PF20150">
    <property type="entry name" value="2EXR"/>
    <property type="match status" value="1"/>
</dbReference>
<evidence type="ECO:0000259" key="1">
    <source>
        <dbReference type="Pfam" id="PF20150"/>
    </source>
</evidence>
<gene>
    <name evidence="2" type="ORF">TRIVIDRAFT_47603</name>
</gene>
<sequence length="352" mass="41253">MQSEFHQFINLPTELRLIIWKYALRPISPTLPGAHFFSVPNNDEDGEIINEFKVQCHLGPDCEAEHDYLSPLTAPKFGSCHSWTSNNPSAYLWDFGMWSACQESREIIEKYYKMEYWKMRIQQEKVLGKADSSLCNDVDVCIPFFSPRRDGNWCFSIHPNRDLVCLQPINAKHIRFYKDYEHINDFCIVGWDMTLRGFANLAFEYDSSWYDGLDKIHNASDLFEEMSPRGLFIRTLVSMDDRDYCAPRTLWLIDYSLKRDKERDDHSPSEEGKVFHGNDRRFVQVDLYSRDYSDAWSCSALEFVQDVDLLFDDRPKYCCLYRYVYDSDRSYGGDGGHFISDQVRVLACEEGA</sequence>
<dbReference type="Proteomes" id="UP000007115">
    <property type="component" value="Unassembled WGS sequence"/>
</dbReference>
<dbReference type="VEuPathDB" id="FungiDB:TRIVIDRAFT_47603"/>
<organism evidence="2 3">
    <name type="scientific">Hypocrea virens (strain Gv29-8 / FGSC 10586)</name>
    <name type="common">Gliocladium virens</name>
    <name type="synonym">Trichoderma virens</name>
    <dbReference type="NCBI Taxonomy" id="413071"/>
    <lineage>
        <taxon>Eukaryota</taxon>
        <taxon>Fungi</taxon>
        <taxon>Dikarya</taxon>
        <taxon>Ascomycota</taxon>
        <taxon>Pezizomycotina</taxon>
        <taxon>Sordariomycetes</taxon>
        <taxon>Hypocreomycetidae</taxon>
        <taxon>Hypocreales</taxon>
        <taxon>Hypocreaceae</taxon>
        <taxon>Trichoderma</taxon>
    </lineage>
</organism>
<dbReference type="EMBL" id="ABDF02000086">
    <property type="protein sequence ID" value="EHK18311.1"/>
    <property type="molecule type" value="Genomic_DNA"/>
</dbReference>
<proteinExistence type="predicted"/>